<keyword evidence="9" id="KW-0406">Ion transport</keyword>
<evidence type="ECO:0000256" key="11">
    <source>
        <dbReference type="ARBA" id="ARBA00023136"/>
    </source>
</evidence>
<protein>
    <recommendedName>
        <fullName evidence="20">Soluble ligand binding domain-containing protein</fullName>
    </recommendedName>
</protein>
<keyword evidence="13" id="KW-0998">Cell outer membrane</keyword>
<evidence type="ECO:0000256" key="2">
    <source>
        <dbReference type="ARBA" id="ARBA00009450"/>
    </source>
</evidence>
<reference evidence="18 19" key="1">
    <citation type="submission" date="2020-04" db="EMBL/GenBank/DDBJ databases">
        <authorList>
            <person name="De Canck E."/>
        </authorList>
    </citation>
    <scope>NUCLEOTIDE SEQUENCE [LARGE SCALE GENOMIC DNA]</scope>
    <source>
        <strain evidence="18 19">LMG 27177</strain>
    </source>
</reference>
<dbReference type="Gene3D" id="3.10.560.10">
    <property type="entry name" value="Outer membrane lipoprotein wza domain like"/>
    <property type="match status" value="2"/>
</dbReference>
<feature type="domain" description="Polysaccharide export protein N-terminal" evidence="16">
    <location>
        <begin position="122"/>
        <end position="212"/>
    </location>
</feature>
<keyword evidence="5" id="KW-0762">Sugar transport</keyword>
<keyword evidence="7" id="KW-0732">Signal</keyword>
<feature type="region of interest" description="Disordered" evidence="15">
    <location>
        <begin position="1"/>
        <end position="26"/>
    </location>
</feature>
<keyword evidence="4" id="KW-1134">Transmembrane beta strand</keyword>
<gene>
    <name evidence="18" type="ORF">LMG27177_03741</name>
</gene>
<evidence type="ECO:0000256" key="4">
    <source>
        <dbReference type="ARBA" id="ARBA00022452"/>
    </source>
</evidence>
<dbReference type="Pfam" id="PF02563">
    <property type="entry name" value="Poly_export"/>
    <property type="match status" value="1"/>
</dbReference>
<feature type="domain" description="SLBB" evidence="17">
    <location>
        <begin position="218"/>
        <end position="296"/>
    </location>
</feature>
<dbReference type="PANTHER" id="PTHR33619">
    <property type="entry name" value="POLYSACCHARIDE EXPORT PROTEIN GFCE-RELATED"/>
    <property type="match status" value="1"/>
</dbReference>
<dbReference type="GO" id="GO:0015159">
    <property type="term" value="F:polysaccharide transmembrane transporter activity"/>
    <property type="evidence" value="ECO:0007669"/>
    <property type="project" value="InterPro"/>
</dbReference>
<keyword evidence="14" id="KW-0449">Lipoprotein</keyword>
<evidence type="ECO:0000256" key="1">
    <source>
        <dbReference type="ARBA" id="ARBA00004571"/>
    </source>
</evidence>
<evidence type="ECO:0000256" key="3">
    <source>
        <dbReference type="ARBA" id="ARBA00022448"/>
    </source>
</evidence>
<accession>A0A6J5GDL1</accession>
<dbReference type="InterPro" id="IPR049712">
    <property type="entry name" value="Poly_export"/>
</dbReference>
<evidence type="ECO:0000313" key="18">
    <source>
        <dbReference type="EMBL" id="CAB3794755.1"/>
    </source>
</evidence>
<organism evidence="18 19">
    <name type="scientific">Paraburkholderia fynbosensis</name>
    <dbReference type="NCBI Taxonomy" id="1200993"/>
    <lineage>
        <taxon>Bacteria</taxon>
        <taxon>Pseudomonadati</taxon>
        <taxon>Pseudomonadota</taxon>
        <taxon>Betaproteobacteria</taxon>
        <taxon>Burkholderiales</taxon>
        <taxon>Burkholderiaceae</taxon>
        <taxon>Paraburkholderia</taxon>
    </lineage>
</organism>
<dbReference type="GO" id="GO:0009279">
    <property type="term" value="C:cell outer membrane"/>
    <property type="evidence" value="ECO:0007669"/>
    <property type="project" value="UniProtKB-SubCell"/>
</dbReference>
<evidence type="ECO:0000256" key="9">
    <source>
        <dbReference type="ARBA" id="ARBA00023065"/>
    </source>
</evidence>
<evidence type="ECO:0000256" key="13">
    <source>
        <dbReference type="ARBA" id="ARBA00023237"/>
    </source>
</evidence>
<dbReference type="AlphaFoldDB" id="A0A6J5GDL1"/>
<keyword evidence="3" id="KW-0813">Transport</keyword>
<feature type="domain" description="SLBB" evidence="17">
    <location>
        <begin position="304"/>
        <end position="386"/>
    </location>
</feature>
<keyword evidence="12" id="KW-0564">Palmitate</keyword>
<dbReference type="Gene3D" id="3.30.1950.10">
    <property type="entry name" value="wza like domain"/>
    <property type="match status" value="1"/>
</dbReference>
<keyword evidence="11" id="KW-0472">Membrane</keyword>
<proteinExistence type="inferred from homology"/>
<dbReference type="Proteomes" id="UP000494252">
    <property type="component" value="Unassembled WGS sequence"/>
</dbReference>
<dbReference type="Pfam" id="PF22461">
    <property type="entry name" value="SLBB_2"/>
    <property type="match status" value="2"/>
</dbReference>
<evidence type="ECO:0000313" key="19">
    <source>
        <dbReference type="Proteomes" id="UP000494252"/>
    </source>
</evidence>
<evidence type="ECO:0000256" key="14">
    <source>
        <dbReference type="ARBA" id="ARBA00023288"/>
    </source>
</evidence>
<keyword evidence="8" id="KW-0625">Polysaccharide transport</keyword>
<evidence type="ECO:0000256" key="10">
    <source>
        <dbReference type="ARBA" id="ARBA00023114"/>
    </source>
</evidence>
<keyword evidence="6" id="KW-0812">Transmembrane</keyword>
<evidence type="ECO:0000256" key="8">
    <source>
        <dbReference type="ARBA" id="ARBA00023047"/>
    </source>
</evidence>
<evidence type="ECO:0000256" key="15">
    <source>
        <dbReference type="SAM" id="MobiDB-lite"/>
    </source>
</evidence>
<evidence type="ECO:0000256" key="6">
    <source>
        <dbReference type="ARBA" id="ARBA00022692"/>
    </source>
</evidence>
<dbReference type="InterPro" id="IPR054765">
    <property type="entry name" value="SLBB_dom"/>
</dbReference>
<dbReference type="InterPro" id="IPR003715">
    <property type="entry name" value="Poly_export_N"/>
</dbReference>
<evidence type="ECO:0008006" key="20">
    <source>
        <dbReference type="Google" id="ProtNLM"/>
    </source>
</evidence>
<dbReference type="GO" id="GO:0006811">
    <property type="term" value="P:monoatomic ion transport"/>
    <property type="evidence" value="ECO:0007669"/>
    <property type="project" value="UniProtKB-KW"/>
</dbReference>
<dbReference type="GO" id="GO:0046930">
    <property type="term" value="C:pore complex"/>
    <property type="evidence" value="ECO:0007669"/>
    <property type="project" value="UniProtKB-KW"/>
</dbReference>
<sequence>MVHRGDSQAAMVQRRAGNPEKPGKGMNEMARATRAVAIAHLTMRRGTFLVLGVSAFLAACSSAPGMRMITPPTLPVAAQTARDAATQLEIPITDINLELITKLRDETSHMPSSLPPVAPQTAADGYTLGVGDVLQITVWDHPEFAAALGTQPAASVRASDPTNGIVVNHGGDIQFPYVGSLHVAGLRPEEVQEAVTRGLSKFFKDPQVTLRIASFRSKQVFVDGEVRTPGVVPVTDIPMTLYDAVSASGGFTATADQSHVVLVRNGTSYPINLTRLLEQGKSPSQIVLRNGDLLRVGARDDNGVFVMGEVTKPVTVLPMRSGKLTLSDALSQAGSINSMSADPRQLYVIRGSLNGSPQVFHLDAASPVSMVLANEFELQPKDIVYVDSNGLVRLSRVLSLLLPAVNAGLTGAIVTK</sequence>
<dbReference type="PANTHER" id="PTHR33619:SF3">
    <property type="entry name" value="POLYSACCHARIDE EXPORT PROTEIN GFCE-RELATED"/>
    <property type="match status" value="1"/>
</dbReference>
<keyword evidence="19" id="KW-1185">Reference proteome</keyword>
<dbReference type="EMBL" id="CADIKI010000010">
    <property type="protein sequence ID" value="CAB3794755.1"/>
    <property type="molecule type" value="Genomic_DNA"/>
</dbReference>
<evidence type="ECO:0000256" key="7">
    <source>
        <dbReference type="ARBA" id="ARBA00022729"/>
    </source>
</evidence>
<keyword evidence="10" id="KW-0626">Porin</keyword>
<evidence type="ECO:0000256" key="12">
    <source>
        <dbReference type="ARBA" id="ARBA00023139"/>
    </source>
</evidence>
<evidence type="ECO:0000259" key="16">
    <source>
        <dbReference type="Pfam" id="PF02563"/>
    </source>
</evidence>
<comment type="similarity">
    <text evidence="2">Belongs to the BexD/CtrA/VexA family.</text>
</comment>
<comment type="subcellular location">
    <subcellularLocation>
        <location evidence="1">Cell outer membrane</location>
        <topology evidence="1">Multi-pass membrane protein</topology>
    </subcellularLocation>
</comment>
<evidence type="ECO:0000256" key="5">
    <source>
        <dbReference type="ARBA" id="ARBA00022597"/>
    </source>
</evidence>
<evidence type="ECO:0000259" key="17">
    <source>
        <dbReference type="Pfam" id="PF22461"/>
    </source>
</evidence>
<dbReference type="GO" id="GO:0015288">
    <property type="term" value="F:porin activity"/>
    <property type="evidence" value="ECO:0007669"/>
    <property type="project" value="UniProtKB-KW"/>
</dbReference>
<name>A0A6J5GDL1_9BURK</name>